<dbReference type="RefSeq" id="XP_003064418.1">
    <property type="nucleotide sequence ID" value="XM_003064372.1"/>
</dbReference>
<name>C1N9A4_MICPC</name>
<feature type="compositionally biased region" description="Basic residues" evidence="1">
    <location>
        <begin position="235"/>
        <end position="247"/>
    </location>
</feature>
<gene>
    <name evidence="2" type="ORF">MICPUCDRAFT_66630</name>
</gene>
<dbReference type="AlphaFoldDB" id="C1N9A4"/>
<feature type="compositionally biased region" description="Low complexity" evidence="1">
    <location>
        <begin position="177"/>
        <end position="188"/>
    </location>
</feature>
<feature type="compositionally biased region" description="Low complexity" evidence="1">
    <location>
        <begin position="223"/>
        <end position="234"/>
    </location>
</feature>
<proteinExistence type="predicted"/>
<accession>C1N9A4</accession>
<evidence type="ECO:0000313" key="3">
    <source>
        <dbReference type="Proteomes" id="UP000001876"/>
    </source>
</evidence>
<feature type="region of interest" description="Disordered" evidence="1">
    <location>
        <begin position="223"/>
        <end position="269"/>
    </location>
</feature>
<dbReference type="KEGG" id="mpp:MICPUCDRAFT_66630"/>
<dbReference type="Proteomes" id="UP000001876">
    <property type="component" value="Unassembled WGS sequence"/>
</dbReference>
<feature type="region of interest" description="Disordered" evidence="1">
    <location>
        <begin position="177"/>
        <end position="199"/>
    </location>
</feature>
<feature type="compositionally biased region" description="Basic and acidic residues" evidence="1">
    <location>
        <begin position="20"/>
        <end position="37"/>
    </location>
</feature>
<feature type="region of interest" description="Disordered" evidence="1">
    <location>
        <begin position="1"/>
        <end position="42"/>
    </location>
</feature>
<keyword evidence="3" id="KW-1185">Reference proteome</keyword>
<dbReference type="GeneID" id="9690026"/>
<organism evidence="3">
    <name type="scientific">Micromonas pusilla (strain CCMP1545)</name>
    <name type="common">Picoplanktonic green alga</name>
    <dbReference type="NCBI Taxonomy" id="564608"/>
    <lineage>
        <taxon>Eukaryota</taxon>
        <taxon>Viridiplantae</taxon>
        <taxon>Chlorophyta</taxon>
        <taxon>Mamiellophyceae</taxon>
        <taxon>Mamiellales</taxon>
        <taxon>Mamiellaceae</taxon>
        <taxon>Micromonas</taxon>
    </lineage>
</organism>
<evidence type="ECO:0000313" key="2">
    <source>
        <dbReference type="EMBL" id="EEH51323.1"/>
    </source>
</evidence>
<reference evidence="2 3" key="1">
    <citation type="journal article" date="2009" name="Science">
        <title>Green evolution and dynamic adaptations revealed by genomes of the marine picoeukaryotes Micromonas.</title>
        <authorList>
            <person name="Worden A.Z."/>
            <person name="Lee J.H."/>
            <person name="Mock T."/>
            <person name="Rouze P."/>
            <person name="Simmons M.P."/>
            <person name="Aerts A.L."/>
            <person name="Allen A.E."/>
            <person name="Cuvelier M.L."/>
            <person name="Derelle E."/>
            <person name="Everett M.V."/>
            <person name="Foulon E."/>
            <person name="Grimwood J."/>
            <person name="Gundlach H."/>
            <person name="Henrissat B."/>
            <person name="Napoli C."/>
            <person name="McDonald S.M."/>
            <person name="Parker M.S."/>
            <person name="Rombauts S."/>
            <person name="Salamov A."/>
            <person name="Von Dassow P."/>
            <person name="Badger J.H."/>
            <person name="Coutinho P.M."/>
            <person name="Demir E."/>
            <person name="Dubchak I."/>
            <person name="Gentemann C."/>
            <person name="Eikrem W."/>
            <person name="Gready J.E."/>
            <person name="John U."/>
            <person name="Lanier W."/>
            <person name="Lindquist E.A."/>
            <person name="Lucas S."/>
            <person name="Mayer K.F."/>
            <person name="Moreau H."/>
            <person name="Not F."/>
            <person name="Otillar R."/>
            <person name="Panaud O."/>
            <person name="Pangilinan J."/>
            <person name="Paulsen I."/>
            <person name="Piegu B."/>
            <person name="Poliakov A."/>
            <person name="Robbens S."/>
            <person name="Schmutz J."/>
            <person name="Toulza E."/>
            <person name="Wyss T."/>
            <person name="Zelensky A."/>
            <person name="Zhou K."/>
            <person name="Armbrust E.V."/>
            <person name="Bhattacharya D."/>
            <person name="Goodenough U.W."/>
            <person name="Van de Peer Y."/>
            <person name="Grigoriev I.V."/>
        </authorList>
    </citation>
    <scope>NUCLEOTIDE SEQUENCE [LARGE SCALE GENOMIC DNA]</scope>
    <source>
        <strain evidence="2 3">CCMP1545</strain>
    </source>
</reference>
<dbReference type="EMBL" id="GG663751">
    <property type="protein sequence ID" value="EEH51323.1"/>
    <property type="molecule type" value="Genomic_DNA"/>
</dbReference>
<sequence length="371" mass="40287">MERDEARRPRRDEKRRHRAARETTSREDAPTATRRGDATPPRASCYLLWTPLARIARAGPRRARTTARPPCVEPRDATSNLRRVPLRRVRNINVSVWPGGRFQFYHFTHPSGSTFDRDAFQLTAGGITDHTPYLLLPTRDASVVARADAGARPEATRASDRALARVVRKRAKARGSMASASLASPLTSPKKESSRGYFRRGTSVVAPNAVTTTARVAATRRVAPGAATAAPSSSRRLHGAGARRRVVARAEGEASRRISGAGVAGDGASDAVDRVHGARQSAQAKSLEARLAEVSAQTPWAGGAAAPPADRKGKDDWARWSETFDRVDGEEGILDALRVRAPRAEKRPPFVHCIHSFVRAILSSSLRLVSE</sequence>
<feature type="compositionally biased region" description="Low complexity" evidence="1">
    <location>
        <begin position="257"/>
        <end position="269"/>
    </location>
</feature>
<evidence type="ECO:0000256" key="1">
    <source>
        <dbReference type="SAM" id="MobiDB-lite"/>
    </source>
</evidence>
<feature type="compositionally biased region" description="Basic and acidic residues" evidence="1">
    <location>
        <begin position="1"/>
        <end position="12"/>
    </location>
</feature>
<protein>
    <submittedName>
        <fullName evidence="2">Predicted protein</fullName>
    </submittedName>
</protein>